<feature type="compositionally biased region" description="Basic and acidic residues" evidence="5">
    <location>
        <begin position="220"/>
        <end position="229"/>
    </location>
</feature>
<accession>A0A100JMD3</accession>
<dbReference type="InterPro" id="IPR023772">
    <property type="entry name" value="DNA-bd_HTH_TetR-type_CS"/>
</dbReference>
<keyword evidence="2 4" id="KW-0238">DNA-binding</keyword>
<dbReference type="RefSeq" id="WP_059080026.1">
    <property type="nucleotide sequence ID" value="NZ_BCMM01000010.1"/>
</dbReference>
<dbReference type="OrthoDB" id="3237195at2"/>
<dbReference type="InterPro" id="IPR009057">
    <property type="entry name" value="Homeodomain-like_sf"/>
</dbReference>
<dbReference type="SUPFAM" id="SSF48498">
    <property type="entry name" value="Tetracyclin repressor-like, C-terminal domain"/>
    <property type="match status" value="1"/>
</dbReference>
<dbReference type="Gene3D" id="1.10.357.10">
    <property type="entry name" value="Tetracycline Repressor, domain 2"/>
    <property type="match status" value="1"/>
</dbReference>
<dbReference type="InterPro" id="IPR036271">
    <property type="entry name" value="Tet_transcr_reg_TetR-rel_C_sf"/>
</dbReference>
<evidence type="ECO:0000256" key="2">
    <source>
        <dbReference type="ARBA" id="ARBA00023125"/>
    </source>
</evidence>
<organism evidence="7 8">
    <name type="scientific">Streptomyces scabiei</name>
    <dbReference type="NCBI Taxonomy" id="1930"/>
    <lineage>
        <taxon>Bacteria</taxon>
        <taxon>Bacillati</taxon>
        <taxon>Actinomycetota</taxon>
        <taxon>Actinomycetes</taxon>
        <taxon>Kitasatosporales</taxon>
        <taxon>Streptomycetaceae</taxon>
        <taxon>Streptomyces</taxon>
    </lineage>
</organism>
<dbReference type="PROSITE" id="PS01081">
    <property type="entry name" value="HTH_TETR_1"/>
    <property type="match status" value="1"/>
</dbReference>
<dbReference type="EMBL" id="BCMM01000010">
    <property type="protein sequence ID" value="GAQ62199.1"/>
    <property type="molecule type" value="Genomic_DNA"/>
</dbReference>
<dbReference type="InterPro" id="IPR001647">
    <property type="entry name" value="HTH_TetR"/>
</dbReference>
<reference evidence="8" key="3">
    <citation type="submission" date="2016-02" db="EMBL/GenBank/DDBJ databases">
        <title>Draft genome of pathogenic Streptomyces sp. in Japan.</title>
        <authorList>
            <person name="Tomihama T."/>
            <person name="Ikenaga M."/>
            <person name="Sakai M."/>
            <person name="Okubo T."/>
            <person name="Ikeda S."/>
        </authorList>
    </citation>
    <scope>NUCLEOTIDE SEQUENCE [LARGE SCALE GENOMIC DNA]</scope>
    <source>
        <strain evidence="8">S58</strain>
    </source>
</reference>
<keyword evidence="7" id="KW-0675">Receptor</keyword>
<evidence type="ECO:0000256" key="5">
    <source>
        <dbReference type="SAM" id="MobiDB-lite"/>
    </source>
</evidence>
<dbReference type="PANTHER" id="PTHR30055">
    <property type="entry name" value="HTH-TYPE TRANSCRIPTIONAL REGULATOR RUTR"/>
    <property type="match status" value="1"/>
</dbReference>
<feature type="DNA-binding region" description="H-T-H motif" evidence="4">
    <location>
        <begin position="31"/>
        <end position="50"/>
    </location>
</feature>
<name>A0A100JMD3_STRSC</name>
<proteinExistence type="predicted"/>
<dbReference type="FunFam" id="1.10.10.60:FF:000141">
    <property type="entry name" value="TetR family transcriptional regulator"/>
    <property type="match status" value="1"/>
</dbReference>
<evidence type="ECO:0000259" key="6">
    <source>
        <dbReference type="PROSITE" id="PS50977"/>
    </source>
</evidence>
<evidence type="ECO:0000256" key="4">
    <source>
        <dbReference type="PROSITE-ProRule" id="PRU00335"/>
    </source>
</evidence>
<comment type="caution">
    <text evidence="7">The sequence shown here is derived from an EMBL/GenBank/DDBJ whole genome shotgun (WGS) entry which is preliminary data.</text>
</comment>
<protein>
    <submittedName>
        <fullName evidence="7">A-factor receptor protein</fullName>
    </submittedName>
</protein>
<dbReference type="NCBIfam" id="NF041196">
    <property type="entry name" value="ScbR_bind_reg"/>
    <property type="match status" value="1"/>
</dbReference>
<sequence length="240" mass="25771">MPRQERAERTREQIVRAAAVCFDTKGFGATSLSDIVEAARVSKGALYFHFTSKEKLAQAVAAQASADWRIILRAARAPGGPVLQVLIDTTHGLAHRIRHDVVFRAGLRLSDERRPGGSGHPGAYPSWRRAVALMLARAGRRGELLPGLDPGHAARLLTAATAGVEMLSRQDRSWLATTTVTHVWESLLPALVPPDRIGRLRPAGRATLPASRGASPRGAGTRERGRPGERAGWQGRAGVG</sequence>
<dbReference type="Proteomes" id="UP000067448">
    <property type="component" value="Unassembled WGS sequence"/>
</dbReference>
<keyword evidence="1" id="KW-0805">Transcription regulation</keyword>
<reference evidence="8" key="1">
    <citation type="submission" date="2015-11" db="EMBL/GenBank/DDBJ databases">
        <authorList>
            <consortium name="Cross-ministerial Strategic Innovation Promotion Program (SIP) consortium"/>
            <person name="Tomihama T."/>
            <person name="Ikenaga M."/>
            <person name="Sakai M."/>
            <person name="Okubo T."/>
            <person name="Ikeda S."/>
        </authorList>
    </citation>
    <scope>NUCLEOTIDE SEQUENCE [LARGE SCALE GENOMIC DNA]</scope>
    <source>
        <strain evidence="8">S58</strain>
    </source>
</reference>
<dbReference type="GO" id="GO:0000976">
    <property type="term" value="F:transcription cis-regulatory region binding"/>
    <property type="evidence" value="ECO:0007669"/>
    <property type="project" value="TreeGrafter"/>
</dbReference>
<dbReference type="InterPro" id="IPR050109">
    <property type="entry name" value="HTH-type_TetR-like_transc_reg"/>
</dbReference>
<dbReference type="PRINTS" id="PR00455">
    <property type="entry name" value="HTHTETR"/>
</dbReference>
<evidence type="ECO:0000313" key="7">
    <source>
        <dbReference type="EMBL" id="GAQ62199.1"/>
    </source>
</evidence>
<reference evidence="7 8" key="2">
    <citation type="journal article" date="2016" name="Genome Announc.">
        <title>Draft Genome Sequences of Streptomyces scabiei S58, Streptomyces turgidiscabies T45, and Streptomyces acidiscabies a10, the Pathogens of Potato Common Scab, Isolated in Japan.</title>
        <authorList>
            <person name="Tomihama T."/>
            <person name="Nishi Y."/>
            <person name="Sakai M."/>
            <person name="Ikenaga M."/>
            <person name="Okubo T."/>
            <person name="Ikeda S."/>
        </authorList>
    </citation>
    <scope>NUCLEOTIDE SEQUENCE [LARGE SCALE GENOMIC DNA]</scope>
    <source>
        <strain evidence="7 8">S58</strain>
    </source>
</reference>
<feature type="domain" description="HTH tetR-type" evidence="6">
    <location>
        <begin position="8"/>
        <end position="68"/>
    </location>
</feature>
<dbReference type="AlphaFoldDB" id="A0A100JMD3"/>
<keyword evidence="3" id="KW-0804">Transcription</keyword>
<dbReference type="PANTHER" id="PTHR30055:SF234">
    <property type="entry name" value="HTH-TYPE TRANSCRIPTIONAL REGULATOR BETI"/>
    <property type="match status" value="1"/>
</dbReference>
<dbReference type="InterPro" id="IPR047923">
    <property type="entry name" value="ArpA-like"/>
</dbReference>
<evidence type="ECO:0000256" key="1">
    <source>
        <dbReference type="ARBA" id="ARBA00023015"/>
    </source>
</evidence>
<dbReference type="PROSITE" id="PS50977">
    <property type="entry name" value="HTH_TETR_2"/>
    <property type="match status" value="1"/>
</dbReference>
<evidence type="ECO:0000256" key="3">
    <source>
        <dbReference type="ARBA" id="ARBA00023163"/>
    </source>
</evidence>
<dbReference type="GO" id="GO:0003700">
    <property type="term" value="F:DNA-binding transcription factor activity"/>
    <property type="evidence" value="ECO:0007669"/>
    <property type="project" value="TreeGrafter"/>
</dbReference>
<dbReference type="Pfam" id="PF00440">
    <property type="entry name" value="TetR_N"/>
    <property type="match status" value="1"/>
</dbReference>
<feature type="region of interest" description="Disordered" evidence="5">
    <location>
        <begin position="198"/>
        <end position="240"/>
    </location>
</feature>
<dbReference type="SUPFAM" id="SSF46689">
    <property type="entry name" value="Homeodomain-like"/>
    <property type="match status" value="1"/>
</dbReference>
<dbReference type="GO" id="GO:0045892">
    <property type="term" value="P:negative regulation of DNA-templated transcription"/>
    <property type="evidence" value="ECO:0007669"/>
    <property type="project" value="UniProtKB-ARBA"/>
</dbReference>
<gene>
    <name evidence="7" type="primary">arpA_2</name>
    <name evidence="7" type="ORF">SsS58_02558</name>
</gene>
<evidence type="ECO:0000313" key="8">
    <source>
        <dbReference type="Proteomes" id="UP000067448"/>
    </source>
</evidence>